<feature type="transmembrane region" description="Helical" evidence="1">
    <location>
        <begin position="105"/>
        <end position="125"/>
    </location>
</feature>
<name>A0A549T1Z9_9HYPH</name>
<evidence type="ECO:0000313" key="3">
    <source>
        <dbReference type="Proteomes" id="UP000316801"/>
    </source>
</evidence>
<proteinExistence type="predicted"/>
<feature type="transmembrane region" description="Helical" evidence="1">
    <location>
        <begin position="55"/>
        <end position="85"/>
    </location>
</feature>
<feature type="transmembrane region" description="Helical" evidence="1">
    <location>
        <begin position="156"/>
        <end position="179"/>
    </location>
</feature>
<sequence length="264" mass="27942">MRGLLSGEWLKLMRQPSLLFWGFLSVPLLSILFKLLMEGLVLMRTGRHDDAPVDLLLSAAHAMGLSGNSMGHLLYAFGTASVLSLEYRFATWRLLVPRHARGRLLAVKFILCLGAISAGLVVAVLGDMVLNAMLSIANGMGLAGVIVRLASLPLLAAAFAIALLELAVLTALAFVLVVATRSLMGAVIPTFLLAIGSSLLQVYLGSDSDGIPLPAYGAQALRDWLFSQASVEAGLLGLAMLAGWLAVLGTLMLVAFSRQQLSSE</sequence>
<comment type="caution">
    <text evidence="2">The sequence shown here is derived from an EMBL/GenBank/DDBJ whole genome shotgun (WGS) entry which is preliminary data.</text>
</comment>
<dbReference type="RefSeq" id="WP_143126732.1">
    <property type="nucleotide sequence ID" value="NZ_VJMG01000059.1"/>
</dbReference>
<gene>
    <name evidence="2" type="ORF">FNA46_18715</name>
</gene>
<dbReference type="Proteomes" id="UP000316801">
    <property type="component" value="Unassembled WGS sequence"/>
</dbReference>
<keyword evidence="3" id="KW-1185">Reference proteome</keyword>
<reference evidence="2 3" key="1">
    <citation type="submission" date="2019-07" db="EMBL/GenBank/DDBJ databases">
        <title>Ln-dependent methylotrophs.</title>
        <authorList>
            <person name="Tani A."/>
        </authorList>
    </citation>
    <scope>NUCLEOTIDE SEQUENCE [LARGE SCALE GENOMIC DNA]</scope>
    <source>
        <strain evidence="2 3">SM12</strain>
    </source>
</reference>
<evidence type="ECO:0000313" key="2">
    <source>
        <dbReference type="EMBL" id="TRL35895.1"/>
    </source>
</evidence>
<feature type="transmembrane region" description="Helical" evidence="1">
    <location>
        <begin position="233"/>
        <end position="256"/>
    </location>
</feature>
<feature type="transmembrane region" description="Helical" evidence="1">
    <location>
        <begin position="20"/>
        <end position="43"/>
    </location>
</feature>
<evidence type="ECO:0000256" key="1">
    <source>
        <dbReference type="SAM" id="Phobius"/>
    </source>
</evidence>
<organism evidence="2 3">
    <name type="scientific">Rhizobium straminoryzae</name>
    <dbReference type="NCBI Taxonomy" id="1387186"/>
    <lineage>
        <taxon>Bacteria</taxon>
        <taxon>Pseudomonadati</taxon>
        <taxon>Pseudomonadota</taxon>
        <taxon>Alphaproteobacteria</taxon>
        <taxon>Hyphomicrobiales</taxon>
        <taxon>Rhizobiaceae</taxon>
        <taxon>Rhizobium/Agrobacterium group</taxon>
        <taxon>Rhizobium</taxon>
    </lineage>
</organism>
<accession>A0A549T1Z9</accession>
<keyword evidence="1" id="KW-1133">Transmembrane helix</keyword>
<dbReference type="AlphaFoldDB" id="A0A549T1Z9"/>
<keyword evidence="1" id="KW-0812">Transmembrane</keyword>
<dbReference type="EMBL" id="VJMG01000059">
    <property type="protein sequence ID" value="TRL35895.1"/>
    <property type="molecule type" value="Genomic_DNA"/>
</dbReference>
<protein>
    <submittedName>
        <fullName evidence="2">Uncharacterized protein</fullName>
    </submittedName>
</protein>
<keyword evidence="1" id="KW-0472">Membrane</keyword>
<feature type="transmembrane region" description="Helical" evidence="1">
    <location>
        <begin position="186"/>
        <end position="204"/>
    </location>
</feature>